<feature type="region of interest" description="Disordered" evidence="1">
    <location>
        <begin position="296"/>
        <end position="372"/>
    </location>
</feature>
<dbReference type="InterPro" id="IPR029068">
    <property type="entry name" value="Glyas_Bleomycin-R_OHBP_Dase"/>
</dbReference>
<dbReference type="InterPro" id="IPR037523">
    <property type="entry name" value="VOC_core"/>
</dbReference>
<dbReference type="AlphaFoldDB" id="A0A9X3T7Q7"/>
<feature type="compositionally biased region" description="Low complexity" evidence="1">
    <location>
        <begin position="334"/>
        <end position="356"/>
    </location>
</feature>
<proteinExistence type="predicted"/>
<accession>A0A9X3T7Q7</accession>
<dbReference type="SUPFAM" id="SSF54593">
    <property type="entry name" value="Glyoxalase/Bleomycin resistance protein/Dihydroxybiphenyl dioxygenase"/>
    <property type="match status" value="1"/>
</dbReference>
<dbReference type="Gene3D" id="3.10.180.10">
    <property type="entry name" value="2,3-Dihydroxybiphenyl 1,2-Dioxygenase, domain 1"/>
    <property type="match status" value="1"/>
</dbReference>
<evidence type="ECO:0000256" key="1">
    <source>
        <dbReference type="SAM" id="MobiDB-lite"/>
    </source>
</evidence>
<reference evidence="4" key="1">
    <citation type="submission" date="2022-12" db="EMBL/GenBank/DDBJ databases">
        <title>Gycomyces niveus sp.nov., a novel actinomycete isolated from soil in Shouguang.</title>
        <authorList>
            <person name="Yang X."/>
        </authorList>
    </citation>
    <scope>NUCLEOTIDE SEQUENCE</scope>
    <source>
        <strain evidence="4">DSM 44724</strain>
    </source>
</reference>
<feature type="transmembrane region" description="Helical" evidence="2">
    <location>
        <begin position="134"/>
        <end position="152"/>
    </location>
</feature>
<evidence type="ECO:0000313" key="6">
    <source>
        <dbReference type="Proteomes" id="UP001145799"/>
    </source>
</evidence>
<keyword evidence="2" id="KW-1133">Transmembrane helix</keyword>
<reference evidence="5 7" key="2">
    <citation type="submission" date="2023-07" db="EMBL/GenBank/DDBJ databases">
        <title>Sequencing the genomes of 1000 actinobacteria strains.</title>
        <authorList>
            <person name="Klenk H.-P."/>
        </authorList>
    </citation>
    <scope>NUCLEOTIDE SEQUENCE [LARGE SCALE GENOMIC DNA]</scope>
    <source>
        <strain evidence="5 7">DSM 44724</strain>
    </source>
</reference>
<feature type="transmembrane region" description="Helical" evidence="2">
    <location>
        <begin position="158"/>
        <end position="176"/>
    </location>
</feature>
<dbReference type="CDD" id="cd06587">
    <property type="entry name" value="VOC"/>
    <property type="match status" value="1"/>
</dbReference>
<dbReference type="RefSeq" id="WP_270120903.1">
    <property type="nucleotide sequence ID" value="NZ_JAPZVQ010000002.1"/>
</dbReference>
<dbReference type="EMBL" id="JAPZVQ010000002">
    <property type="protein sequence ID" value="MDA1384448.1"/>
    <property type="molecule type" value="Genomic_DNA"/>
</dbReference>
<evidence type="ECO:0000313" key="5">
    <source>
        <dbReference type="EMBL" id="MDR7338087.1"/>
    </source>
</evidence>
<feature type="region of interest" description="Disordered" evidence="1">
    <location>
        <begin position="1"/>
        <end position="75"/>
    </location>
</feature>
<evidence type="ECO:0000256" key="2">
    <source>
        <dbReference type="SAM" id="Phobius"/>
    </source>
</evidence>
<keyword evidence="7" id="KW-1185">Reference proteome</keyword>
<name>A0A9X3T7Q7_9ACTN</name>
<feature type="region of interest" description="Disordered" evidence="1">
    <location>
        <begin position="207"/>
        <end position="254"/>
    </location>
</feature>
<keyword evidence="2" id="KW-0812">Transmembrane</keyword>
<dbReference type="Pfam" id="PF00903">
    <property type="entry name" value="Glyoxalase"/>
    <property type="match status" value="1"/>
</dbReference>
<dbReference type="InterPro" id="IPR004360">
    <property type="entry name" value="Glyas_Fos-R_dOase_dom"/>
</dbReference>
<feature type="domain" description="VOC" evidence="3">
    <location>
        <begin position="416"/>
        <end position="531"/>
    </location>
</feature>
<dbReference type="PANTHER" id="PTHR36503">
    <property type="entry name" value="BLR2520 PROTEIN"/>
    <property type="match status" value="1"/>
</dbReference>
<dbReference type="PANTHER" id="PTHR36503:SF3">
    <property type="entry name" value="BLR0126 PROTEIN"/>
    <property type="match status" value="1"/>
</dbReference>
<evidence type="ECO:0000259" key="3">
    <source>
        <dbReference type="PROSITE" id="PS51819"/>
    </source>
</evidence>
<keyword evidence="2" id="KW-0472">Membrane</keyword>
<comment type="caution">
    <text evidence="4">The sequence shown here is derived from an EMBL/GenBank/DDBJ whole genome shotgun (WGS) entry which is preliminary data.</text>
</comment>
<sequence length="535" mass="55832">MARGSQPPRPAPRPSKAPSRGGAKGGAARGGAKGGAKGGAPKKGAQPGVRKAAPGKAMPRTGRQPAGRGATAEQLRQQRLMLDQQRRSREARWWAINQHALKDLHSRQHHSAGGEAIGTTLNGDRRMRWRTSHAVGAITLLVISLFLASMAVGAQSVGIAVASFACFAGCIAFVTVEHSARRFPQPVPVPPLIGQHRLEDLIVEDDPPRPAAVKEPAASSLDDLFEPAPRPEPAPEKVTAQAPVPESAKVEPPSAPTVVIVEAVEVQDEPDEAVVAAAPGRTLITEPIDAELIDEEDTGEDDAPAPPAPVAESAPLPNDPPAGGAFTLPSEQVGGAPHGPNATGATGATGSSAPAAAPAPPVDPPAPPKGPIAEAVTKLKAPSPPRQRTSEEGSSLARDLAELLLSEERLGGTDVTDVAATLVVADLQRSVEFYTDALGLQIADRTEEAAVLDAGFGKILLWERPDAPPGETGIMHLTFEVGDIDATYQEMNQAGVEFLHLPRTALLGQNFEMRAASFRDPDGHGLAITEHRERD</sequence>
<dbReference type="Proteomes" id="UP001145799">
    <property type="component" value="Unassembled WGS sequence"/>
</dbReference>
<evidence type="ECO:0000313" key="7">
    <source>
        <dbReference type="Proteomes" id="UP001183604"/>
    </source>
</evidence>
<evidence type="ECO:0000313" key="4">
    <source>
        <dbReference type="EMBL" id="MDA1384448.1"/>
    </source>
</evidence>
<feature type="compositionally biased region" description="Gly residues" evidence="1">
    <location>
        <begin position="22"/>
        <end position="38"/>
    </location>
</feature>
<feature type="compositionally biased region" description="Pro residues" evidence="1">
    <location>
        <begin position="357"/>
        <end position="370"/>
    </location>
</feature>
<dbReference type="PROSITE" id="PS51819">
    <property type="entry name" value="VOC"/>
    <property type="match status" value="1"/>
</dbReference>
<organism evidence="4 6">
    <name type="scientific">Glycomyces lechevalierae</name>
    <dbReference type="NCBI Taxonomy" id="256034"/>
    <lineage>
        <taxon>Bacteria</taxon>
        <taxon>Bacillati</taxon>
        <taxon>Actinomycetota</taxon>
        <taxon>Actinomycetes</taxon>
        <taxon>Glycomycetales</taxon>
        <taxon>Glycomycetaceae</taxon>
        <taxon>Glycomyces</taxon>
    </lineage>
</organism>
<dbReference type="EMBL" id="JAVDYD010000001">
    <property type="protein sequence ID" value="MDR7338087.1"/>
    <property type="molecule type" value="Genomic_DNA"/>
</dbReference>
<protein>
    <submittedName>
        <fullName evidence="5">Catechol 2,3-dioxygenase-like lactoylglutathione lyase family enzyme</fullName>
    </submittedName>
    <submittedName>
        <fullName evidence="4">VOC family protein</fullName>
    </submittedName>
</protein>
<dbReference type="Proteomes" id="UP001183604">
    <property type="component" value="Unassembled WGS sequence"/>
</dbReference>
<gene>
    <name evidence="5" type="ORF">J2S69_001806</name>
    <name evidence="4" type="ORF">O2L01_05590</name>
</gene>